<dbReference type="InterPro" id="IPR058163">
    <property type="entry name" value="LysR-type_TF_proteobact-type"/>
</dbReference>
<dbReference type="Proteomes" id="UP000002817">
    <property type="component" value="Unassembled WGS sequence"/>
</dbReference>
<evidence type="ECO:0000256" key="4">
    <source>
        <dbReference type="ARBA" id="ARBA00023163"/>
    </source>
</evidence>
<dbReference type="Pfam" id="PF03466">
    <property type="entry name" value="LysR_substrate"/>
    <property type="match status" value="1"/>
</dbReference>
<organism evidence="6 7">
    <name type="scientific">Vibrio orientalis CIP 102891 = ATCC 33934</name>
    <dbReference type="NCBI Taxonomy" id="675816"/>
    <lineage>
        <taxon>Bacteria</taxon>
        <taxon>Pseudomonadati</taxon>
        <taxon>Pseudomonadota</taxon>
        <taxon>Gammaproteobacteria</taxon>
        <taxon>Vibrionales</taxon>
        <taxon>Vibrionaceae</taxon>
        <taxon>Vibrio</taxon>
        <taxon>Vibrio oreintalis group</taxon>
    </lineage>
</organism>
<dbReference type="GO" id="GO:0043565">
    <property type="term" value="F:sequence-specific DNA binding"/>
    <property type="evidence" value="ECO:0007669"/>
    <property type="project" value="TreeGrafter"/>
</dbReference>
<feature type="domain" description="HTH lysR-type" evidence="5">
    <location>
        <begin position="16"/>
        <end position="72"/>
    </location>
</feature>
<dbReference type="GO" id="GO:0006351">
    <property type="term" value="P:DNA-templated transcription"/>
    <property type="evidence" value="ECO:0007669"/>
    <property type="project" value="TreeGrafter"/>
</dbReference>
<dbReference type="SUPFAM" id="SSF46785">
    <property type="entry name" value="Winged helix' DNA-binding domain"/>
    <property type="match status" value="1"/>
</dbReference>
<dbReference type="Gene3D" id="1.10.10.10">
    <property type="entry name" value="Winged helix-like DNA-binding domain superfamily/Winged helix DNA-binding domain"/>
    <property type="match status" value="1"/>
</dbReference>
<dbReference type="PROSITE" id="PS50931">
    <property type="entry name" value="HTH_LYSR"/>
    <property type="match status" value="1"/>
</dbReference>
<name>F9SXE5_VIBOR</name>
<evidence type="ECO:0000259" key="5">
    <source>
        <dbReference type="PROSITE" id="PS50931"/>
    </source>
</evidence>
<dbReference type="AlphaFoldDB" id="F9SXE5"/>
<keyword evidence="3" id="KW-0238">DNA-binding</keyword>
<evidence type="ECO:0000256" key="2">
    <source>
        <dbReference type="ARBA" id="ARBA00023015"/>
    </source>
</evidence>
<dbReference type="eggNOG" id="COG0583">
    <property type="taxonomic scope" value="Bacteria"/>
</dbReference>
<evidence type="ECO:0000313" key="7">
    <source>
        <dbReference type="Proteomes" id="UP000002817"/>
    </source>
</evidence>
<dbReference type="InterPro" id="IPR036388">
    <property type="entry name" value="WH-like_DNA-bd_sf"/>
</dbReference>
<evidence type="ECO:0000313" key="6">
    <source>
        <dbReference type="EMBL" id="EGU46693.1"/>
    </source>
</evidence>
<dbReference type="Pfam" id="PF00126">
    <property type="entry name" value="HTH_1"/>
    <property type="match status" value="1"/>
</dbReference>
<dbReference type="InterPro" id="IPR036390">
    <property type="entry name" value="WH_DNA-bd_sf"/>
</dbReference>
<comment type="similarity">
    <text evidence="1">Belongs to the LysR transcriptional regulatory family.</text>
</comment>
<evidence type="ECO:0000256" key="3">
    <source>
        <dbReference type="ARBA" id="ARBA00023125"/>
    </source>
</evidence>
<keyword evidence="2" id="KW-0805">Transcription regulation</keyword>
<dbReference type="InterPro" id="IPR000847">
    <property type="entry name" value="LysR_HTH_N"/>
</dbReference>
<dbReference type="PANTHER" id="PTHR30537">
    <property type="entry name" value="HTH-TYPE TRANSCRIPTIONAL REGULATOR"/>
    <property type="match status" value="1"/>
</dbReference>
<comment type="caution">
    <text evidence="6">The sequence shown here is derived from an EMBL/GenBank/DDBJ whole genome shotgun (WGS) entry which is preliminary data.</text>
</comment>
<reference evidence="6 7" key="1">
    <citation type="journal article" date="2012" name="Int. J. Syst. Evol. Microbiol.">
        <title>Vibrio caribbeanicus sp. nov., isolated from the marine sponge Scleritoderma cyanea.</title>
        <authorList>
            <person name="Hoffmann M."/>
            <person name="Monday S.R."/>
            <person name="Allard M.W."/>
            <person name="Strain E.A."/>
            <person name="Whittaker P."/>
            <person name="Naum M."/>
            <person name="McCarthy P.J."/>
            <person name="Lopez J.V."/>
            <person name="Fischer M."/>
            <person name="Brown E.W."/>
        </authorList>
    </citation>
    <scope>NUCLEOTIDE SEQUENCE [LARGE SCALE GENOMIC DNA]</scope>
    <source>
        <strain evidence="7">CIP 102891 / ATCC 33934</strain>
    </source>
</reference>
<proteinExistence type="inferred from homology"/>
<sequence length="310" mass="35059">MKKTPRVRTMSSIFGNIDDLYLFCCVVEEGSLLAASKKLHLPVSTMSRRLSALEQRLNTRLLEKRGRELVATQNGAQAFEALRSGMESIEMGFGQMVTDTQEVSGKIKLAIPHNFYRAFVGDVVEQFLADYPKVTLDLILSQQQVIPQTDRDLLITFDLSEMDGMIARPLFKARHGFFASPEYLARVGEVKNLDQLAELDWVSVDHTTELSVYQDEALIDVIKVKPKLVVNDIFAVCGVVEKGLGVASLPFRHVQEEMNIVRVLPQFQRSVREAHIVYQQRQYQPKALTLLVERILASTEKMKEPASFTL</sequence>
<keyword evidence="4" id="KW-0804">Transcription</keyword>
<dbReference type="SUPFAM" id="SSF53850">
    <property type="entry name" value="Periplasmic binding protein-like II"/>
    <property type="match status" value="1"/>
</dbReference>
<evidence type="ECO:0000256" key="1">
    <source>
        <dbReference type="ARBA" id="ARBA00009437"/>
    </source>
</evidence>
<dbReference type="STRING" id="675816.VIA_001942"/>
<dbReference type="PANTHER" id="PTHR30537:SF5">
    <property type="entry name" value="HTH-TYPE TRANSCRIPTIONAL ACTIVATOR TTDR-RELATED"/>
    <property type="match status" value="1"/>
</dbReference>
<dbReference type="InterPro" id="IPR005119">
    <property type="entry name" value="LysR_subst-bd"/>
</dbReference>
<dbReference type="GO" id="GO:0003700">
    <property type="term" value="F:DNA-binding transcription factor activity"/>
    <property type="evidence" value="ECO:0007669"/>
    <property type="project" value="InterPro"/>
</dbReference>
<accession>F9SXE5</accession>
<dbReference type="EMBL" id="AFWH01000061">
    <property type="protein sequence ID" value="EGU46693.1"/>
    <property type="molecule type" value="Genomic_DNA"/>
</dbReference>
<protein>
    <submittedName>
        <fullName evidence="6">Transcriptional regulator</fullName>
    </submittedName>
</protein>
<dbReference type="PATRIC" id="fig|675816.5.peg.3588"/>
<dbReference type="Gene3D" id="3.40.190.290">
    <property type="match status" value="1"/>
</dbReference>
<gene>
    <name evidence="6" type="ORF">VIOR3934_17456</name>
</gene>